<sequence>MQEMTIFDCQKKTVEDKSSAPSTVTTTAFNVAVYQPITSPALGMALGSVKLLLTKNHHVPIPAFRAARLRLNNSETAELNWMKFNTRTQFT</sequence>
<dbReference type="AlphaFoldDB" id="A0A2H1VNS5"/>
<organism evidence="1">
    <name type="scientific">Spodoptera frugiperda</name>
    <name type="common">Fall armyworm</name>
    <dbReference type="NCBI Taxonomy" id="7108"/>
    <lineage>
        <taxon>Eukaryota</taxon>
        <taxon>Metazoa</taxon>
        <taxon>Ecdysozoa</taxon>
        <taxon>Arthropoda</taxon>
        <taxon>Hexapoda</taxon>
        <taxon>Insecta</taxon>
        <taxon>Pterygota</taxon>
        <taxon>Neoptera</taxon>
        <taxon>Endopterygota</taxon>
        <taxon>Lepidoptera</taxon>
        <taxon>Glossata</taxon>
        <taxon>Ditrysia</taxon>
        <taxon>Noctuoidea</taxon>
        <taxon>Noctuidae</taxon>
        <taxon>Amphipyrinae</taxon>
        <taxon>Spodoptera</taxon>
    </lineage>
</organism>
<accession>A0A2H1VNS5</accession>
<evidence type="ECO:0000313" key="1">
    <source>
        <dbReference type="EMBL" id="SOQ42489.1"/>
    </source>
</evidence>
<proteinExistence type="predicted"/>
<gene>
    <name evidence="1" type="ORF">SFRICE_037017</name>
</gene>
<protein>
    <submittedName>
        <fullName evidence="1">SFRICE_037017</fullName>
    </submittedName>
</protein>
<name>A0A2H1VNS5_SPOFR</name>
<reference evidence="1" key="1">
    <citation type="submission" date="2016-07" db="EMBL/GenBank/DDBJ databases">
        <authorList>
            <person name="Bretaudeau A."/>
        </authorList>
    </citation>
    <scope>NUCLEOTIDE SEQUENCE</scope>
    <source>
        <strain evidence="1">Rice</strain>
        <tissue evidence="1">Whole body</tissue>
    </source>
</reference>
<dbReference type="EMBL" id="ODYU01003565">
    <property type="protein sequence ID" value="SOQ42489.1"/>
    <property type="molecule type" value="Genomic_DNA"/>
</dbReference>